<accession>N6UG10</accession>
<reference evidence="1" key="1">
    <citation type="journal article" date="2013" name="Genome Biol.">
        <title>Draft genome of the mountain pine beetle, Dendroctonus ponderosae Hopkins, a major forest pest.</title>
        <authorList>
            <person name="Keeling C.I."/>
            <person name="Yuen M.M."/>
            <person name="Liao N.Y."/>
            <person name="Docking T.R."/>
            <person name="Chan S.K."/>
            <person name="Taylor G.A."/>
            <person name="Palmquist D.L."/>
            <person name="Jackman S.D."/>
            <person name="Nguyen A."/>
            <person name="Li M."/>
            <person name="Henderson H."/>
            <person name="Janes J.K."/>
            <person name="Zhao Y."/>
            <person name="Pandoh P."/>
            <person name="Moore R."/>
            <person name="Sperling F.A."/>
            <person name="Huber D.P."/>
            <person name="Birol I."/>
            <person name="Jones S.J."/>
            <person name="Bohlmann J."/>
        </authorList>
    </citation>
    <scope>NUCLEOTIDE SEQUENCE</scope>
</reference>
<feature type="non-terminal residue" evidence="1">
    <location>
        <position position="1"/>
    </location>
</feature>
<dbReference type="AlphaFoldDB" id="N6UG10"/>
<name>N6UG10_DENPD</name>
<gene>
    <name evidence="1" type="ORF">YQE_02883</name>
</gene>
<dbReference type="HOGENOM" id="CLU_3089383_0_0_1"/>
<dbReference type="EMBL" id="KB740420">
    <property type="protein sequence ID" value="ENN80700.1"/>
    <property type="molecule type" value="Genomic_DNA"/>
</dbReference>
<sequence length="52" mass="5904">MCKFQFGPSRTILNITRIQRFSIQSDSQKKTKRPGQNTLSFLSVLDLAFALA</sequence>
<organism evidence="1">
    <name type="scientific">Dendroctonus ponderosae</name>
    <name type="common">Mountain pine beetle</name>
    <dbReference type="NCBI Taxonomy" id="77166"/>
    <lineage>
        <taxon>Eukaryota</taxon>
        <taxon>Metazoa</taxon>
        <taxon>Ecdysozoa</taxon>
        <taxon>Arthropoda</taxon>
        <taxon>Hexapoda</taxon>
        <taxon>Insecta</taxon>
        <taxon>Pterygota</taxon>
        <taxon>Neoptera</taxon>
        <taxon>Endopterygota</taxon>
        <taxon>Coleoptera</taxon>
        <taxon>Polyphaga</taxon>
        <taxon>Cucujiformia</taxon>
        <taxon>Curculionidae</taxon>
        <taxon>Scolytinae</taxon>
        <taxon>Dendroctonus</taxon>
    </lineage>
</organism>
<evidence type="ECO:0000313" key="1">
    <source>
        <dbReference type="EMBL" id="ENN80700.1"/>
    </source>
</evidence>
<proteinExistence type="predicted"/>
<protein>
    <submittedName>
        <fullName evidence="1">Uncharacterized protein</fullName>
    </submittedName>
</protein>